<dbReference type="Pfam" id="PF09084">
    <property type="entry name" value="NMT1"/>
    <property type="match status" value="1"/>
</dbReference>
<comment type="similarity">
    <text evidence="1">Belongs to the bacterial solute-binding protein SsuA/TauA family.</text>
</comment>
<evidence type="ECO:0000313" key="7">
    <source>
        <dbReference type="EMBL" id="SDR55396.1"/>
    </source>
</evidence>
<feature type="domain" description="Solute-binding protein family 3/N-terminal" evidence="6">
    <location>
        <begin position="42"/>
        <end position="254"/>
    </location>
</feature>
<dbReference type="PROSITE" id="PS51318">
    <property type="entry name" value="TAT"/>
    <property type="match status" value="1"/>
</dbReference>
<dbReference type="PANTHER" id="PTHR30024">
    <property type="entry name" value="ALIPHATIC SULFONATES-BINDING PROTEIN-RELATED"/>
    <property type="match status" value="1"/>
</dbReference>
<dbReference type="InterPro" id="IPR006311">
    <property type="entry name" value="TAT_signal"/>
</dbReference>
<dbReference type="RefSeq" id="WP_074774741.1">
    <property type="nucleotide sequence ID" value="NZ_FNKP01000004.1"/>
</dbReference>
<evidence type="ECO:0000313" key="8">
    <source>
        <dbReference type="Proteomes" id="UP000183487"/>
    </source>
</evidence>
<evidence type="ECO:0000256" key="2">
    <source>
        <dbReference type="ARBA" id="ARBA00022448"/>
    </source>
</evidence>
<evidence type="ECO:0000256" key="3">
    <source>
        <dbReference type="ARBA" id="ARBA00022729"/>
    </source>
</evidence>
<dbReference type="OrthoDB" id="286202at2"/>
<keyword evidence="8" id="KW-1185">Reference proteome</keyword>
<gene>
    <name evidence="7" type="ORF">SAMN05443245_7676</name>
</gene>
<dbReference type="SUPFAM" id="SSF53850">
    <property type="entry name" value="Periplasmic binding protein-like II"/>
    <property type="match status" value="1"/>
</dbReference>
<dbReference type="SMART" id="SM00062">
    <property type="entry name" value="PBPb"/>
    <property type="match status" value="1"/>
</dbReference>
<dbReference type="PANTHER" id="PTHR30024:SF48">
    <property type="entry name" value="ABC TRANSPORTER SUBSTRATE-BINDING PROTEIN"/>
    <property type="match status" value="1"/>
</dbReference>
<dbReference type="InterPro" id="IPR001638">
    <property type="entry name" value="Solute-binding_3/MltF_N"/>
</dbReference>
<dbReference type="Gene3D" id="3.40.190.10">
    <property type="entry name" value="Periplasmic binding protein-like II"/>
    <property type="match status" value="2"/>
</dbReference>
<evidence type="ECO:0000256" key="4">
    <source>
        <dbReference type="ARBA" id="ARBA00055538"/>
    </source>
</evidence>
<accession>A0A1H1JZK2</accession>
<proteinExistence type="inferred from homology"/>
<name>A0A1H1JZK2_9BURK</name>
<evidence type="ECO:0000259" key="6">
    <source>
        <dbReference type="SMART" id="SM00062"/>
    </source>
</evidence>
<dbReference type="AlphaFoldDB" id="A0A1H1JZK2"/>
<organism evidence="7 8">
    <name type="scientific">Paraburkholderia fungorum</name>
    <dbReference type="NCBI Taxonomy" id="134537"/>
    <lineage>
        <taxon>Bacteria</taxon>
        <taxon>Pseudomonadati</taxon>
        <taxon>Pseudomonadota</taxon>
        <taxon>Betaproteobacteria</taxon>
        <taxon>Burkholderiales</taxon>
        <taxon>Burkholderiaceae</taxon>
        <taxon>Paraburkholderia</taxon>
    </lineage>
</organism>
<dbReference type="FunFam" id="3.40.190.10:FF:000050">
    <property type="entry name" value="Sulfonate ABC transporter substrate-binding protein"/>
    <property type="match status" value="1"/>
</dbReference>
<reference evidence="8" key="1">
    <citation type="submission" date="2016-10" db="EMBL/GenBank/DDBJ databases">
        <authorList>
            <person name="Varghese N."/>
        </authorList>
    </citation>
    <scope>NUCLEOTIDE SEQUENCE [LARGE SCALE GENOMIC DNA]</scope>
    <source>
        <strain evidence="8">GAS106B</strain>
    </source>
</reference>
<sequence length="332" mass="35574">MEGKRRRFLIQTAGAATGIATALLASRKTEAAPSDTIKPNSVLNVGVGSVLGPDVQMRVSGFERDLPYSLKWANFEASPPAMEALANGHLDIVLGGDTPLLSLATSPGRMVAVQARAQALFAALLVPAGSSIHSVTELKGKRVAVYHGAGFQGSLIRILREAGLRWSDIQPIYLAPGDAMAAFTTGKVDAWGIWDPNAAIAQTQFGASILSVPKPSGYGFQYANANSIADPNKRAMILDYLTRSQRAADWIRTHPAQWAQEVISSSHMPKNAALLSAGRTGGKYTPIDSTLVEDMQREANDFAELGVLPHRVDVRNAFDTRFDPALEKVFHG</sequence>
<evidence type="ECO:0000256" key="1">
    <source>
        <dbReference type="ARBA" id="ARBA00010742"/>
    </source>
</evidence>
<keyword evidence="3" id="KW-0732">Signal</keyword>
<dbReference type="InterPro" id="IPR015168">
    <property type="entry name" value="SsuA/THI5"/>
</dbReference>
<comment type="function">
    <text evidence="4">Part of a binding-protein-dependent transport system for aliphatic sulfonates. Putative binding protein.</text>
</comment>
<protein>
    <recommendedName>
        <fullName evidence="5">Putative aliphatic sulfonates-binding protein</fullName>
    </recommendedName>
</protein>
<dbReference type="EMBL" id="FNKP01000004">
    <property type="protein sequence ID" value="SDR55396.1"/>
    <property type="molecule type" value="Genomic_DNA"/>
</dbReference>
<evidence type="ECO:0000256" key="5">
    <source>
        <dbReference type="ARBA" id="ARBA00070228"/>
    </source>
</evidence>
<dbReference type="Proteomes" id="UP000183487">
    <property type="component" value="Unassembled WGS sequence"/>
</dbReference>
<keyword evidence="2" id="KW-0813">Transport</keyword>